<keyword evidence="1" id="KW-0472">Membrane</keyword>
<evidence type="ECO:0000313" key="2">
    <source>
        <dbReference type="EMBL" id="KAF2702370.1"/>
    </source>
</evidence>
<reference evidence="2" key="1">
    <citation type="journal article" date="2020" name="Stud. Mycol.">
        <title>101 Dothideomycetes genomes: a test case for predicting lifestyles and emergence of pathogens.</title>
        <authorList>
            <person name="Haridas S."/>
            <person name="Albert R."/>
            <person name="Binder M."/>
            <person name="Bloem J."/>
            <person name="Labutti K."/>
            <person name="Salamov A."/>
            <person name="Andreopoulos B."/>
            <person name="Baker S."/>
            <person name="Barry K."/>
            <person name="Bills G."/>
            <person name="Bluhm B."/>
            <person name="Cannon C."/>
            <person name="Castanera R."/>
            <person name="Culley D."/>
            <person name="Daum C."/>
            <person name="Ezra D."/>
            <person name="Gonzalez J."/>
            <person name="Henrissat B."/>
            <person name="Kuo A."/>
            <person name="Liang C."/>
            <person name="Lipzen A."/>
            <person name="Lutzoni F."/>
            <person name="Magnuson J."/>
            <person name="Mondo S."/>
            <person name="Nolan M."/>
            <person name="Ohm R."/>
            <person name="Pangilinan J."/>
            <person name="Park H.-J."/>
            <person name="Ramirez L."/>
            <person name="Alfaro M."/>
            <person name="Sun H."/>
            <person name="Tritt A."/>
            <person name="Yoshinaga Y."/>
            <person name="Zwiers L.-H."/>
            <person name="Turgeon B."/>
            <person name="Goodwin S."/>
            <person name="Spatafora J."/>
            <person name="Crous P."/>
            <person name="Grigoriev I."/>
        </authorList>
    </citation>
    <scope>NUCLEOTIDE SEQUENCE</scope>
    <source>
        <strain evidence="2">CBS 279.74</strain>
    </source>
</reference>
<keyword evidence="3" id="KW-1185">Reference proteome</keyword>
<keyword evidence="1" id="KW-1133">Transmembrane helix</keyword>
<sequence length="54" mass="6079">MAHREDGSSDEMGWDGMGRFFTLLGIISATISFLISNDMDLKPLKKKHEQGPRL</sequence>
<dbReference type="Proteomes" id="UP000799428">
    <property type="component" value="Unassembled WGS sequence"/>
</dbReference>
<dbReference type="AlphaFoldDB" id="A0A6G1JPE7"/>
<name>A0A6G1JPE7_9PLEO</name>
<organism evidence="2 3">
    <name type="scientific">Pleomassaria siparia CBS 279.74</name>
    <dbReference type="NCBI Taxonomy" id="1314801"/>
    <lineage>
        <taxon>Eukaryota</taxon>
        <taxon>Fungi</taxon>
        <taxon>Dikarya</taxon>
        <taxon>Ascomycota</taxon>
        <taxon>Pezizomycotina</taxon>
        <taxon>Dothideomycetes</taxon>
        <taxon>Pleosporomycetidae</taxon>
        <taxon>Pleosporales</taxon>
        <taxon>Pleomassariaceae</taxon>
        <taxon>Pleomassaria</taxon>
    </lineage>
</organism>
<dbReference type="EMBL" id="MU005901">
    <property type="protein sequence ID" value="KAF2702370.1"/>
    <property type="molecule type" value="Genomic_DNA"/>
</dbReference>
<evidence type="ECO:0000256" key="1">
    <source>
        <dbReference type="SAM" id="Phobius"/>
    </source>
</evidence>
<evidence type="ECO:0000313" key="3">
    <source>
        <dbReference type="Proteomes" id="UP000799428"/>
    </source>
</evidence>
<keyword evidence="1" id="KW-0812">Transmembrane</keyword>
<protein>
    <submittedName>
        <fullName evidence="2">Uncharacterized protein</fullName>
    </submittedName>
</protein>
<feature type="transmembrane region" description="Helical" evidence="1">
    <location>
        <begin position="20"/>
        <end position="37"/>
    </location>
</feature>
<proteinExistence type="predicted"/>
<gene>
    <name evidence="2" type="ORF">K504DRAFT_459807</name>
</gene>
<accession>A0A6G1JPE7</accession>